<dbReference type="SUPFAM" id="SSF56024">
    <property type="entry name" value="Phospholipase D/nuclease"/>
    <property type="match status" value="1"/>
</dbReference>
<dbReference type="AlphaFoldDB" id="A0A8C3CWT0"/>
<dbReference type="PANTHER" id="PTHR12184">
    <property type="entry name" value="UBIQUINOL-CYTOCHROME C REDUCTASE COMPLEX ASSEMBLY FACTOR 1 FAMILY MEMBER"/>
    <property type="match status" value="1"/>
</dbReference>
<keyword evidence="4" id="KW-1185">Reference proteome</keyword>
<organism evidence="3 4">
    <name type="scientific">Cairina moschata</name>
    <name type="common">Muscovy duck</name>
    <dbReference type="NCBI Taxonomy" id="8855"/>
    <lineage>
        <taxon>Eukaryota</taxon>
        <taxon>Metazoa</taxon>
        <taxon>Chordata</taxon>
        <taxon>Craniata</taxon>
        <taxon>Vertebrata</taxon>
        <taxon>Euteleostomi</taxon>
        <taxon>Archelosauria</taxon>
        <taxon>Archosauria</taxon>
        <taxon>Dinosauria</taxon>
        <taxon>Saurischia</taxon>
        <taxon>Theropoda</taxon>
        <taxon>Coelurosauria</taxon>
        <taxon>Aves</taxon>
        <taxon>Neognathae</taxon>
        <taxon>Galloanserae</taxon>
        <taxon>Anseriformes</taxon>
        <taxon>Anatidae</taxon>
        <taxon>Anatinae</taxon>
        <taxon>Cairina</taxon>
    </lineage>
</organism>
<accession>A0A8C3CWT0</accession>
<name>A0A8C3CWT0_CAIMO</name>
<feature type="compositionally biased region" description="Polar residues" evidence="1">
    <location>
        <begin position="622"/>
        <end position="647"/>
    </location>
</feature>
<feature type="region of interest" description="Disordered" evidence="1">
    <location>
        <begin position="9"/>
        <end position="44"/>
    </location>
</feature>
<dbReference type="InterPro" id="IPR012461">
    <property type="entry name" value="SACK1"/>
</dbReference>
<dbReference type="Proteomes" id="UP000694556">
    <property type="component" value="Chromosome 21"/>
</dbReference>
<evidence type="ECO:0000259" key="2">
    <source>
        <dbReference type="Pfam" id="PF07894"/>
    </source>
</evidence>
<dbReference type="GO" id="GO:0005739">
    <property type="term" value="C:mitochondrion"/>
    <property type="evidence" value="ECO:0007669"/>
    <property type="project" value="TreeGrafter"/>
</dbReference>
<feature type="domain" description="Scaffolding anchor of CK1" evidence="2">
    <location>
        <begin position="343"/>
        <end position="480"/>
    </location>
</feature>
<feature type="region of interest" description="Disordered" evidence="1">
    <location>
        <begin position="601"/>
        <end position="665"/>
    </location>
</feature>
<proteinExistence type="predicted"/>
<reference evidence="3" key="3">
    <citation type="submission" date="2025-09" db="UniProtKB">
        <authorList>
            <consortium name="Ensembl"/>
        </authorList>
    </citation>
    <scope>IDENTIFICATION</scope>
</reference>
<reference evidence="3" key="2">
    <citation type="submission" date="2025-08" db="UniProtKB">
        <authorList>
            <consortium name="Ensembl"/>
        </authorList>
    </citation>
    <scope>IDENTIFICATION</scope>
</reference>
<dbReference type="Gene3D" id="3.30.870.10">
    <property type="entry name" value="Endonuclease Chain A"/>
    <property type="match status" value="1"/>
</dbReference>
<evidence type="ECO:0000313" key="3">
    <source>
        <dbReference type="Ensembl" id="ENSCMMP00000026854.1"/>
    </source>
</evidence>
<dbReference type="Pfam" id="PF07894">
    <property type="entry name" value="SACK1"/>
    <property type="match status" value="1"/>
</dbReference>
<protein>
    <submittedName>
        <fullName evidence="3">Family with sequence similarity 83 member C</fullName>
    </submittedName>
</protein>
<evidence type="ECO:0000256" key="1">
    <source>
        <dbReference type="SAM" id="MobiDB-lite"/>
    </source>
</evidence>
<feature type="compositionally biased region" description="Basic and acidic residues" evidence="1">
    <location>
        <begin position="541"/>
        <end position="561"/>
    </location>
</feature>
<reference evidence="3" key="1">
    <citation type="submission" date="2018-09" db="EMBL/GenBank/DDBJ databases">
        <title>Common duck and Muscovy duck high density SNP chip.</title>
        <authorList>
            <person name="Vignal A."/>
            <person name="Thebault N."/>
            <person name="Warren W.C."/>
        </authorList>
    </citation>
    <scope>NUCLEOTIDE SEQUENCE [LARGE SCALE GENOMIC DNA]</scope>
</reference>
<dbReference type="Ensembl" id="ENSCMMT00000029325.1">
    <property type="protein sequence ID" value="ENSCMMP00000026854.1"/>
    <property type="gene ID" value="ENSCMMG00000016490.1"/>
</dbReference>
<dbReference type="GO" id="GO:0034551">
    <property type="term" value="P:mitochondrial respiratory chain complex III assembly"/>
    <property type="evidence" value="ECO:0007669"/>
    <property type="project" value="TreeGrafter"/>
</dbReference>
<dbReference type="InterPro" id="IPR007129">
    <property type="entry name" value="Ubiqinol_cyt_c_chaperone_CPB3"/>
</dbReference>
<feature type="region of interest" description="Disordered" evidence="1">
    <location>
        <begin position="536"/>
        <end position="586"/>
    </location>
</feature>
<dbReference type="PANTHER" id="PTHR12184:SF1">
    <property type="entry name" value="UBIQUINOL-CYTOCHROME-C REDUCTASE COMPLEX ASSEMBLY FACTOR 1"/>
    <property type="match status" value="1"/>
</dbReference>
<evidence type="ECO:0000313" key="4">
    <source>
        <dbReference type="Proteomes" id="UP000694556"/>
    </source>
</evidence>
<sequence length="749" mass="83994">MAALVRAVVSGNGGGRHRRPPLTRRPPPRPSPRHGGALRGLSGPCGPSAVLRPHRSGAARLAALTRGEEGAGSGWGGFLWSCRTGVTQWIAVCSGLLQTAVVQSQCRRMLHSIFQRHKTGQFQLSEACGGFIQANGTIKQLNRTFYNTNKHLSAKDSLQTEEKVGPFTRIIEAMGFTGPLKYSRWKIKVAALRMYTCCVEKTDYEEFFNRCQMPDTLNSWFLVAQLHVWMCLVRMKQEGRAGKYMCRYIVHCMWEDVQQRGKVMGINSVVLKEDLRSMVENFYAALFGYDEGILSDDHVLAAALWRNLFNRNCEDPRHLELLVEYVRKQVQHLDALSGEDLLLTGEVIAIVMDLFTDMEILCDLLEASSRRHVPVYLILDEEYLKHFVEMCNKMSLTQDSFPNMRIRCLSGDTYYSKAGKKFAGQVLEKFILIDCDQVLAGTYSFTWLCSQVHTSLVTHFRGQIVAEFDKEFRYLYAESKAVTSFSVLDPMCQNTSKGTESFLKPIQNDAETLSASSSLSNVSIRSIKMSPFMKNTSCSAHQEKHDVSPDSGDKKGKEDTSLKSTCPVQQGEPPDSPNSPSNKSTLYHKSNLMTARTFLQPEPSPVLSSNKPNYQGDDKTNSGHSSPVTQEQTPQFPSEGANCTGTGIKQKEAAATSREPTVENDNFYGTEKRQNLGQGKLDLLLPYNQLKRTKKPAVPSYDKLTEDMLTEKSSAYGAEKRMTLGHSKLDLITKYNKLKSKHIHSRFEL</sequence>